<dbReference type="AlphaFoldDB" id="A0AAD8Y1P9"/>
<dbReference type="EMBL" id="JATAAI010000026">
    <property type="protein sequence ID" value="KAK1737210.1"/>
    <property type="molecule type" value="Genomic_DNA"/>
</dbReference>
<evidence type="ECO:0000313" key="2">
    <source>
        <dbReference type="Proteomes" id="UP001224775"/>
    </source>
</evidence>
<gene>
    <name evidence="1" type="ORF">QTG54_012077</name>
</gene>
<comment type="caution">
    <text evidence="1">The sequence shown here is derived from an EMBL/GenBank/DDBJ whole genome shotgun (WGS) entry which is preliminary data.</text>
</comment>
<evidence type="ECO:0000313" key="1">
    <source>
        <dbReference type="EMBL" id="KAK1737210.1"/>
    </source>
</evidence>
<keyword evidence="2" id="KW-1185">Reference proteome</keyword>
<name>A0AAD8Y1P9_9STRA</name>
<reference evidence="1" key="1">
    <citation type="submission" date="2023-06" db="EMBL/GenBank/DDBJ databases">
        <title>Survivors Of The Sea: Transcriptome response of Skeletonema marinoi to long-term dormancy.</title>
        <authorList>
            <person name="Pinder M.I.M."/>
            <person name="Kourtchenko O."/>
            <person name="Robertson E.K."/>
            <person name="Larsson T."/>
            <person name="Maumus F."/>
            <person name="Osuna-Cruz C.M."/>
            <person name="Vancaester E."/>
            <person name="Stenow R."/>
            <person name="Vandepoele K."/>
            <person name="Ploug H."/>
            <person name="Bruchert V."/>
            <person name="Godhe A."/>
            <person name="Topel M."/>
        </authorList>
    </citation>
    <scope>NUCLEOTIDE SEQUENCE</scope>
    <source>
        <strain evidence="1">R05AC</strain>
    </source>
</reference>
<organism evidence="1 2">
    <name type="scientific">Skeletonema marinoi</name>
    <dbReference type="NCBI Taxonomy" id="267567"/>
    <lineage>
        <taxon>Eukaryota</taxon>
        <taxon>Sar</taxon>
        <taxon>Stramenopiles</taxon>
        <taxon>Ochrophyta</taxon>
        <taxon>Bacillariophyta</taxon>
        <taxon>Coscinodiscophyceae</taxon>
        <taxon>Thalassiosirophycidae</taxon>
        <taxon>Thalassiosirales</taxon>
        <taxon>Skeletonemataceae</taxon>
        <taxon>Skeletonema</taxon>
        <taxon>Skeletonema marinoi-dohrnii complex</taxon>
    </lineage>
</organism>
<accession>A0AAD8Y1P9</accession>
<protein>
    <submittedName>
        <fullName evidence="1">Uncharacterized protein</fullName>
    </submittedName>
</protein>
<sequence length="135" mass="15299">MTGEINGKHFDNREQSDTYKMTRIDVFYGRTDNTPGYKEYTCVVVKTAESGNLRYYDDLYEPAQGCNYQILYEVPMSNLPSLCAKAGVDRPNSTQWVRSPLKDLILQEWRSQATSGGGGQHSISNPMFVGFRHGM</sequence>
<proteinExistence type="predicted"/>
<dbReference type="Proteomes" id="UP001224775">
    <property type="component" value="Unassembled WGS sequence"/>
</dbReference>